<dbReference type="EMBL" id="CAJOBI010340498">
    <property type="protein sequence ID" value="CAF5212166.1"/>
    <property type="molecule type" value="Genomic_DNA"/>
</dbReference>
<dbReference type="AlphaFoldDB" id="A0A8S3J3P2"/>
<accession>A0A8S3J3P2</accession>
<feature type="region of interest" description="Disordered" evidence="1">
    <location>
        <begin position="1"/>
        <end position="36"/>
    </location>
</feature>
<sequence>MLQAVEKQPIESTLAYDEKSTMQSPTSTNHQQRDIY</sequence>
<protein>
    <submittedName>
        <fullName evidence="2">Uncharacterized protein</fullName>
    </submittedName>
</protein>
<feature type="non-terminal residue" evidence="2">
    <location>
        <position position="36"/>
    </location>
</feature>
<proteinExistence type="predicted"/>
<evidence type="ECO:0000313" key="2">
    <source>
        <dbReference type="EMBL" id="CAF5212166.1"/>
    </source>
</evidence>
<comment type="caution">
    <text evidence="2">The sequence shown here is derived from an EMBL/GenBank/DDBJ whole genome shotgun (WGS) entry which is preliminary data.</text>
</comment>
<gene>
    <name evidence="2" type="ORF">SMN809_LOCUS78692</name>
</gene>
<evidence type="ECO:0000313" key="3">
    <source>
        <dbReference type="Proteomes" id="UP000676336"/>
    </source>
</evidence>
<dbReference type="Proteomes" id="UP000676336">
    <property type="component" value="Unassembled WGS sequence"/>
</dbReference>
<reference evidence="2" key="1">
    <citation type="submission" date="2021-02" db="EMBL/GenBank/DDBJ databases">
        <authorList>
            <person name="Nowell W R."/>
        </authorList>
    </citation>
    <scope>NUCLEOTIDE SEQUENCE</scope>
</reference>
<evidence type="ECO:0000256" key="1">
    <source>
        <dbReference type="SAM" id="MobiDB-lite"/>
    </source>
</evidence>
<feature type="compositionally biased region" description="Polar residues" evidence="1">
    <location>
        <begin position="21"/>
        <end position="30"/>
    </location>
</feature>
<name>A0A8S3J3P2_9BILA</name>
<organism evidence="2 3">
    <name type="scientific">Rotaria magnacalcarata</name>
    <dbReference type="NCBI Taxonomy" id="392030"/>
    <lineage>
        <taxon>Eukaryota</taxon>
        <taxon>Metazoa</taxon>
        <taxon>Spiralia</taxon>
        <taxon>Gnathifera</taxon>
        <taxon>Rotifera</taxon>
        <taxon>Eurotatoria</taxon>
        <taxon>Bdelloidea</taxon>
        <taxon>Philodinida</taxon>
        <taxon>Philodinidae</taxon>
        <taxon>Rotaria</taxon>
    </lineage>
</organism>